<dbReference type="VEuPathDB" id="FungiDB:FOIG_12787"/>
<sequence length="1127" mass="125793">MADPLSIAGLALAVVSLGLQVTVSITDYFDSLKSCDQDIASIEQQNDTLRKTLQVIESSISRFQSDHRTATEALRQCLDSCKVELKALESMVATLITDNQGTAGRKNRARNKGKKLLYPFHRPKLEQIATKLHRINATLQLGLQSLGLSVSHLGSEKLATLQAASQTISSDLLVVQSEVSAISTPIQGIQNTISQFETRFDGLENLLEQLLAQGSTINGTLKEITPALVTGRLLRRPAVLQEMCDAVVTQERHRTKGKLSVPHESAAKVRTALSSYAGGSFTCLCRHRRHRQRKNASWGSLSLSHETTTEQHAPGCPATQAISEPDRTQKFALTYVGLRALLNSAIQLSFTIRSGAGGWSLGPNFTYYPIVDSESAPAFRMFSLLMRSRHYPWSEYEDRGFLEDGAWREELLPSVVSSILRLFRAKQASPRAVDDKNQSLVYHVAECISRHYNESSLDQRDPDQFSPLIDLLEYLVINKAPANEFNICGRTPLSTLFSSDSYTSVTYPVFAASADLILRSNTEDALAHRSYPDSASYTTVNFGSRQETLVSPIAVLLDFLSCSSKIAEAYGCGPLGLAILSNDLEEVNTLVAKYPSTLSERNLFGHTPLHLAANKASFLRVLVEAADAALLNQTDLSDYTPLEFAVSLSRLSCKEHSRMCTRCTCAECAVILLKADCPIPASSSLQFILDGASKRCKLRYVRHMKDRRDRLKQLALENLSGTDIQQLGLESKHILDFNALKVTQLLQERHICVPEALAIVEKGRLSGPFPVYQKLSSSDDADMFFRVGFRDTGSWYTAQIVERGVILPSHNLPYLWWLANHGGLSCQLPFSSSKNTSEIGCIFSAIGHEVMLPRLCFEIDRSDESDTSNTSPAPPAPNWVVAWIHELHAIVFAANITDACRCQCSPGGCTMLTFLLRSLIPVYDFEFAQRHLLRDSAIREKDDLGNITINNTNTSELVARFIVYLEQFSCYLEPRHHYATLRYITYTTLGIHHSCCLDWHGRRRMYEDPSDSVEDGLEDDESHTLALLGDLLDEFEENITSILEDPDKGIRDLVNFWERTWVGRISEVLYLLEGSDLLDDERRASEEIGVIWDKVGPELPGEMGNPYQSSTIEYWLYELRKIEEECQ</sequence>
<evidence type="ECO:0000256" key="2">
    <source>
        <dbReference type="SAM" id="SignalP"/>
    </source>
</evidence>
<keyword evidence="1" id="KW-0175">Coiled coil</keyword>
<dbReference type="VEuPathDB" id="FungiDB:FOC1_g10008026"/>
<protein>
    <submittedName>
        <fullName evidence="3">Uncharacterized protein</fullName>
    </submittedName>
</protein>
<dbReference type="InterPro" id="IPR036770">
    <property type="entry name" value="Ankyrin_rpt-contain_sf"/>
</dbReference>
<dbReference type="VEuPathDB" id="FungiDB:FOIG_13614"/>
<feature type="chain" id="PRO_5013749601" evidence="2">
    <location>
        <begin position="25"/>
        <end position="1127"/>
    </location>
</feature>
<evidence type="ECO:0000256" key="1">
    <source>
        <dbReference type="SAM" id="Coils"/>
    </source>
</evidence>
<accession>A0A2H3TAB0</accession>
<dbReference type="VEuPathDB" id="FungiDB:FOXG_12109"/>
<dbReference type="SUPFAM" id="SSF48403">
    <property type="entry name" value="Ankyrin repeat"/>
    <property type="match status" value="1"/>
</dbReference>
<keyword evidence="2" id="KW-0732">Signal</keyword>
<dbReference type="VEuPathDB" id="FungiDB:FOC1_g10003924"/>
<evidence type="ECO:0000313" key="4">
    <source>
        <dbReference type="Proteomes" id="UP000219369"/>
    </source>
</evidence>
<dbReference type="VEuPathDB" id="FungiDB:FOC4_g10004952"/>
<name>A0A2H3TAB0_FUSOX</name>
<proteinExistence type="predicted"/>
<evidence type="ECO:0000313" key="3">
    <source>
        <dbReference type="EMBL" id="SCO78663.1"/>
    </source>
</evidence>
<feature type="coiled-coil region" evidence="1">
    <location>
        <begin position="32"/>
        <end position="59"/>
    </location>
</feature>
<dbReference type="VEuPathDB" id="FungiDB:FOMG_02282"/>
<dbReference type="VEuPathDB" id="FungiDB:FOC4_g10002530"/>
<dbReference type="EMBL" id="FMJY01000002">
    <property type="protein sequence ID" value="SCO78663.1"/>
    <property type="molecule type" value="Genomic_DNA"/>
</dbReference>
<gene>
    <name evidence="3" type="ORF">FRV6_02876</name>
</gene>
<dbReference type="AlphaFoldDB" id="A0A2H3TAB0"/>
<organism evidence="3 4">
    <name type="scientific">Fusarium oxysporum</name>
    <name type="common">Fusarium vascular wilt</name>
    <dbReference type="NCBI Taxonomy" id="5507"/>
    <lineage>
        <taxon>Eukaryota</taxon>
        <taxon>Fungi</taxon>
        <taxon>Dikarya</taxon>
        <taxon>Ascomycota</taxon>
        <taxon>Pezizomycotina</taxon>
        <taxon>Sordariomycetes</taxon>
        <taxon>Hypocreomycetidae</taxon>
        <taxon>Hypocreales</taxon>
        <taxon>Nectriaceae</taxon>
        <taxon>Fusarium</taxon>
        <taxon>Fusarium oxysporum species complex</taxon>
    </lineage>
</organism>
<feature type="signal peptide" evidence="2">
    <location>
        <begin position="1"/>
        <end position="24"/>
    </location>
</feature>
<reference evidence="4" key="1">
    <citation type="submission" date="2016-09" db="EMBL/GenBank/DDBJ databases">
        <authorList>
            <person name="Guldener U."/>
        </authorList>
    </citation>
    <scope>NUCLEOTIDE SEQUENCE [LARGE SCALE GENOMIC DNA]</scope>
    <source>
        <strain evidence="4">V64-1</strain>
    </source>
</reference>
<dbReference type="Proteomes" id="UP000219369">
    <property type="component" value="Unassembled WGS sequence"/>
</dbReference>
<dbReference type="Gene3D" id="1.25.40.20">
    <property type="entry name" value="Ankyrin repeat-containing domain"/>
    <property type="match status" value="1"/>
</dbReference>
<dbReference type="OrthoDB" id="1577640at2759"/>
<dbReference type="VEuPathDB" id="FungiDB:FOZG_02268"/>
<dbReference type="VEuPathDB" id="FungiDB:FOC4_g10004358"/>
<dbReference type="VEuPathDB" id="FungiDB:FOMG_02187"/>